<keyword evidence="1" id="KW-1133">Transmembrane helix</keyword>
<reference evidence="3" key="1">
    <citation type="submission" date="2018-11" db="EMBL/GenBank/DDBJ databases">
        <title>Proposal to divide the Flavobacteriaceae and reorganize its genera based on Amino Acid Identity values calculated from whole genome sequences.</title>
        <authorList>
            <person name="Nicholson A.C."/>
            <person name="Gulvik C.A."/>
            <person name="Whitney A.M."/>
            <person name="Humrighouse B.W."/>
            <person name="Bell M."/>
            <person name="Holmes B."/>
            <person name="Steigerwalt A.G."/>
            <person name="Villarma A."/>
            <person name="Sheth M."/>
            <person name="Batra D."/>
            <person name="Pryor J."/>
            <person name="Bernardet J.-F."/>
            <person name="Hugo C."/>
            <person name="Kampfer P."/>
            <person name="Newman J.D."/>
            <person name="McQuiston J.R."/>
        </authorList>
    </citation>
    <scope>NUCLEOTIDE SEQUENCE [LARGE SCALE GENOMIC DNA]</scope>
    <source>
        <strain evidence="3">G0081</strain>
    </source>
</reference>
<dbReference type="OrthoDB" id="1452636at2"/>
<evidence type="ECO:0000313" key="3">
    <source>
        <dbReference type="Proteomes" id="UP000270185"/>
    </source>
</evidence>
<keyword evidence="3" id="KW-1185">Reference proteome</keyword>
<protein>
    <submittedName>
        <fullName evidence="2">Uncharacterized protein</fullName>
    </submittedName>
</protein>
<organism evidence="2 3">
    <name type="scientific">Kaistella carnis</name>
    <dbReference type="NCBI Taxonomy" id="1241979"/>
    <lineage>
        <taxon>Bacteria</taxon>
        <taxon>Pseudomonadati</taxon>
        <taxon>Bacteroidota</taxon>
        <taxon>Flavobacteriia</taxon>
        <taxon>Flavobacteriales</taxon>
        <taxon>Weeksellaceae</taxon>
        <taxon>Chryseobacterium group</taxon>
        <taxon>Kaistella</taxon>
    </lineage>
</organism>
<gene>
    <name evidence="2" type="ORF">EIB73_13445</name>
</gene>
<evidence type="ECO:0000256" key="1">
    <source>
        <dbReference type="SAM" id="Phobius"/>
    </source>
</evidence>
<name>A0A3G8XNI9_9FLAO</name>
<dbReference type="Proteomes" id="UP000270185">
    <property type="component" value="Chromosome"/>
</dbReference>
<dbReference type="EMBL" id="CP034159">
    <property type="protein sequence ID" value="AZI34113.1"/>
    <property type="molecule type" value="Genomic_DNA"/>
</dbReference>
<accession>A0A3G8XNI9</accession>
<keyword evidence="1" id="KW-0812">Transmembrane</keyword>
<sequence length="62" mass="6924">MMQFDTAQRISAASGMALIVMLQIQREEVIKTIVLAGLGGMASYLFTLGLKYLITSFRKRLK</sequence>
<feature type="transmembrane region" description="Helical" evidence="1">
    <location>
        <begin position="36"/>
        <end position="54"/>
    </location>
</feature>
<keyword evidence="1" id="KW-0472">Membrane</keyword>
<dbReference type="RefSeq" id="WP_125025749.1">
    <property type="nucleotide sequence ID" value="NZ_CP034159.1"/>
</dbReference>
<dbReference type="AlphaFoldDB" id="A0A3G8XNI9"/>
<evidence type="ECO:0000313" key="2">
    <source>
        <dbReference type="EMBL" id="AZI34113.1"/>
    </source>
</evidence>
<dbReference type="KEGG" id="ccas:EIB73_13445"/>
<proteinExistence type="predicted"/>